<evidence type="ECO:0000313" key="3">
    <source>
        <dbReference type="EMBL" id="KAJ1530690.1"/>
    </source>
</evidence>
<proteinExistence type="predicted"/>
<dbReference type="AlphaFoldDB" id="A0AAV7Y2S3"/>
<feature type="compositionally biased region" description="Basic and acidic residues" evidence="1">
    <location>
        <begin position="139"/>
        <end position="169"/>
    </location>
</feature>
<name>A0AAV7Y2S3_9NEOP</name>
<accession>A0AAV7Y2S3</accession>
<dbReference type="PROSITE" id="PS50908">
    <property type="entry name" value="RWD"/>
    <property type="match status" value="1"/>
</dbReference>
<evidence type="ECO:0000256" key="1">
    <source>
        <dbReference type="SAM" id="MobiDB-lite"/>
    </source>
</evidence>
<dbReference type="EMBL" id="JAPTSV010000002">
    <property type="protein sequence ID" value="KAJ1530690.1"/>
    <property type="molecule type" value="Genomic_DNA"/>
</dbReference>
<evidence type="ECO:0000259" key="2">
    <source>
        <dbReference type="PROSITE" id="PS50908"/>
    </source>
</evidence>
<dbReference type="InterPro" id="IPR006575">
    <property type="entry name" value="RWD_dom"/>
</dbReference>
<comment type="caution">
    <text evidence="3">The sequence shown here is derived from an EMBL/GenBank/DDBJ whole genome shotgun (WGS) entry which is preliminary data.</text>
</comment>
<dbReference type="PANTHER" id="PTHR21275:SF1">
    <property type="entry name" value="RWD DOMAIN-CONTAINING PROTEIN 4"/>
    <property type="match status" value="1"/>
</dbReference>
<feature type="domain" description="RWD" evidence="2">
    <location>
        <begin position="9"/>
        <end position="111"/>
    </location>
</feature>
<dbReference type="PANTHER" id="PTHR21275">
    <property type="entry name" value="RWD DOMAIN-CONTAINING PROTEIN 4"/>
    <property type="match status" value="1"/>
</dbReference>
<evidence type="ECO:0000313" key="4">
    <source>
        <dbReference type="Proteomes" id="UP001075354"/>
    </source>
</evidence>
<dbReference type="InterPro" id="IPR016135">
    <property type="entry name" value="UBQ-conjugating_enzyme/RWD"/>
</dbReference>
<keyword evidence="4" id="KW-1185">Reference proteome</keyword>
<dbReference type="SUPFAM" id="SSF54495">
    <property type="entry name" value="UBC-like"/>
    <property type="match status" value="1"/>
</dbReference>
<dbReference type="Gene3D" id="3.10.110.10">
    <property type="entry name" value="Ubiquitin Conjugating Enzyme"/>
    <property type="match status" value="1"/>
</dbReference>
<dbReference type="CDD" id="cd23817">
    <property type="entry name" value="RWD-RWDD4"/>
    <property type="match status" value="1"/>
</dbReference>
<dbReference type="Proteomes" id="UP001075354">
    <property type="component" value="Chromosome 2"/>
</dbReference>
<feature type="region of interest" description="Disordered" evidence="1">
    <location>
        <begin position="124"/>
        <end position="169"/>
    </location>
</feature>
<organism evidence="3 4">
    <name type="scientific">Megalurothrips usitatus</name>
    <name type="common">bean blossom thrips</name>
    <dbReference type="NCBI Taxonomy" id="439358"/>
    <lineage>
        <taxon>Eukaryota</taxon>
        <taxon>Metazoa</taxon>
        <taxon>Ecdysozoa</taxon>
        <taxon>Arthropoda</taxon>
        <taxon>Hexapoda</taxon>
        <taxon>Insecta</taxon>
        <taxon>Pterygota</taxon>
        <taxon>Neoptera</taxon>
        <taxon>Paraneoptera</taxon>
        <taxon>Thysanoptera</taxon>
        <taxon>Terebrantia</taxon>
        <taxon>Thripoidea</taxon>
        <taxon>Thripidae</taxon>
        <taxon>Megalurothrips</taxon>
    </lineage>
</organism>
<dbReference type="Pfam" id="PF05773">
    <property type="entry name" value="RWD"/>
    <property type="match status" value="1"/>
</dbReference>
<gene>
    <name evidence="3" type="ORF">ONE63_005556</name>
</gene>
<dbReference type="InterPro" id="IPR042770">
    <property type="entry name" value="RWDD4"/>
</dbReference>
<reference evidence="3" key="1">
    <citation type="submission" date="2022-12" db="EMBL/GenBank/DDBJ databases">
        <title>Chromosome-level genome assembly of the bean flower thrips Megalurothrips usitatus.</title>
        <authorList>
            <person name="Ma L."/>
            <person name="Liu Q."/>
            <person name="Li H."/>
            <person name="Cai W."/>
        </authorList>
    </citation>
    <scope>NUCLEOTIDE SEQUENCE</scope>
    <source>
        <strain evidence="3">Cailab_2022a</strain>
    </source>
</reference>
<protein>
    <recommendedName>
        <fullName evidence="2">RWD domain-containing protein</fullName>
    </recommendedName>
</protein>
<sequence>MSDAEQQVDEQEVLLSIYDGDPSFKKVSPTTYQYKYGEDGASRSFLLEISWGSTYPSDKPAINMDTFYNRNLLPSVKEEILKHIEEETEQYLGMPMTYTIFESVKEKLEDLLKEQPESLQSVTASIDRMDLGASNLPETESKSKEKKEHLTKAQKRRQWDRSDAKGQKARGWDWVDVVKHLSQTGKAEAGGS</sequence>
<dbReference type="SMART" id="SM00591">
    <property type="entry name" value="RWD"/>
    <property type="match status" value="1"/>
</dbReference>